<name>A0A0A0L8A5_CUCSA</name>
<dbReference type="AlphaFoldDB" id="A0A0A0L8A5"/>
<organism evidence="1 2">
    <name type="scientific">Cucumis sativus</name>
    <name type="common">Cucumber</name>
    <dbReference type="NCBI Taxonomy" id="3659"/>
    <lineage>
        <taxon>Eukaryota</taxon>
        <taxon>Viridiplantae</taxon>
        <taxon>Streptophyta</taxon>
        <taxon>Embryophyta</taxon>
        <taxon>Tracheophyta</taxon>
        <taxon>Spermatophyta</taxon>
        <taxon>Magnoliopsida</taxon>
        <taxon>eudicotyledons</taxon>
        <taxon>Gunneridae</taxon>
        <taxon>Pentapetalae</taxon>
        <taxon>rosids</taxon>
        <taxon>fabids</taxon>
        <taxon>Cucurbitales</taxon>
        <taxon>Cucurbitaceae</taxon>
        <taxon>Benincaseae</taxon>
        <taxon>Cucumis</taxon>
    </lineage>
</organism>
<reference evidence="1 2" key="1">
    <citation type="journal article" date="2009" name="Nat. Genet.">
        <title>The genome of the cucumber, Cucumis sativus L.</title>
        <authorList>
            <person name="Huang S."/>
            <person name="Li R."/>
            <person name="Zhang Z."/>
            <person name="Li L."/>
            <person name="Gu X."/>
            <person name="Fan W."/>
            <person name="Lucas W.J."/>
            <person name="Wang X."/>
            <person name="Xie B."/>
            <person name="Ni P."/>
            <person name="Ren Y."/>
            <person name="Zhu H."/>
            <person name="Li J."/>
            <person name="Lin K."/>
            <person name="Jin W."/>
            <person name="Fei Z."/>
            <person name="Li G."/>
            <person name="Staub J."/>
            <person name="Kilian A."/>
            <person name="van der Vossen E.A."/>
            <person name="Wu Y."/>
            <person name="Guo J."/>
            <person name="He J."/>
            <person name="Jia Z."/>
            <person name="Ren Y."/>
            <person name="Tian G."/>
            <person name="Lu Y."/>
            <person name="Ruan J."/>
            <person name="Qian W."/>
            <person name="Wang M."/>
            <person name="Huang Q."/>
            <person name="Li B."/>
            <person name="Xuan Z."/>
            <person name="Cao J."/>
            <person name="Asan"/>
            <person name="Wu Z."/>
            <person name="Zhang J."/>
            <person name="Cai Q."/>
            <person name="Bai Y."/>
            <person name="Zhao B."/>
            <person name="Han Y."/>
            <person name="Li Y."/>
            <person name="Li X."/>
            <person name="Wang S."/>
            <person name="Shi Q."/>
            <person name="Liu S."/>
            <person name="Cho W.K."/>
            <person name="Kim J.Y."/>
            <person name="Xu Y."/>
            <person name="Heller-Uszynska K."/>
            <person name="Miao H."/>
            <person name="Cheng Z."/>
            <person name="Zhang S."/>
            <person name="Wu J."/>
            <person name="Yang Y."/>
            <person name="Kang H."/>
            <person name="Li M."/>
            <person name="Liang H."/>
            <person name="Ren X."/>
            <person name="Shi Z."/>
            <person name="Wen M."/>
            <person name="Jian M."/>
            <person name="Yang H."/>
            <person name="Zhang G."/>
            <person name="Yang Z."/>
            <person name="Chen R."/>
            <person name="Liu S."/>
            <person name="Li J."/>
            <person name="Ma L."/>
            <person name="Liu H."/>
            <person name="Zhou Y."/>
            <person name="Zhao J."/>
            <person name="Fang X."/>
            <person name="Li G."/>
            <person name="Fang L."/>
            <person name="Li Y."/>
            <person name="Liu D."/>
            <person name="Zheng H."/>
            <person name="Zhang Y."/>
            <person name="Qin N."/>
            <person name="Li Z."/>
            <person name="Yang G."/>
            <person name="Yang S."/>
            <person name="Bolund L."/>
            <person name="Kristiansen K."/>
            <person name="Zheng H."/>
            <person name="Li S."/>
            <person name="Zhang X."/>
            <person name="Yang H."/>
            <person name="Wang J."/>
            <person name="Sun R."/>
            <person name="Zhang B."/>
            <person name="Jiang S."/>
            <person name="Wang J."/>
            <person name="Du Y."/>
            <person name="Li S."/>
        </authorList>
    </citation>
    <scope>NUCLEOTIDE SEQUENCE [LARGE SCALE GENOMIC DNA]</scope>
    <source>
        <strain evidence="2">cv. 9930</strain>
    </source>
</reference>
<reference evidence="1 2" key="4">
    <citation type="journal article" date="2011" name="BMC Genomics">
        <title>RNA-Seq improves annotation of protein-coding genes in the cucumber genome.</title>
        <authorList>
            <person name="Li Z."/>
            <person name="Zhang Z."/>
            <person name="Yan P."/>
            <person name="Huang S."/>
            <person name="Fei Z."/>
            <person name="Lin K."/>
        </authorList>
    </citation>
    <scope>NUCLEOTIDE SEQUENCE [LARGE SCALE GENOMIC DNA]</scope>
    <source>
        <strain evidence="2">cv. 9930</strain>
    </source>
</reference>
<evidence type="ECO:0000313" key="1">
    <source>
        <dbReference type="EMBL" id="KGN58180.1"/>
    </source>
</evidence>
<dbReference type="EMBL" id="CM002924">
    <property type="protein sequence ID" value="KGN58180.1"/>
    <property type="molecule type" value="Genomic_DNA"/>
</dbReference>
<reference evidence="1 2" key="2">
    <citation type="journal article" date="2009" name="PLoS ONE">
        <title>An integrated genetic and cytogenetic map of the cucumber genome.</title>
        <authorList>
            <person name="Ren Y."/>
            <person name="Zhang Z."/>
            <person name="Liu J."/>
            <person name="Staub J.E."/>
            <person name="Han Y."/>
            <person name="Cheng Z."/>
            <person name="Li X."/>
            <person name="Lu J."/>
            <person name="Miao H."/>
            <person name="Kang H."/>
            <person name="Xie B."/>
            <person name="Gu X."/>
            <person name="Wang X."/>
            <person name="Du Y."/>
            <person name="Jin W."/>
            <person name="Huang S."/>
        </authorList>
    </citation>
    <scope>NUCLEOTIDE SEQUENCE [LARGE SCALE GENOMIC DNA]</scope>
    <source>
        <strain evidence="2">cv. 9930</strain>
    </source>
</reference>
<accession>A0A0A0L8A5</accession>
<keyword evidence="2" id="KW-1185">Reference proteome</keyword>
<evidence type="ECO:0000313" key="2">
    <source>
        <dbReference type="Proteomes" id="UP000029981"/>
    </source>
</evidence>
<dbReference type="Proteomes" id="UP000029981">
    <property type="component" value="Chromosome 3"/>
</dbReference>
<reference evidence="1 2" key="3">
    <citation type="journal article" date="2010" name="BMC Genomics">
        <title>Transcriptome sequencing and comparative analysis of cucumber flowers with different sex types.</title>
        <authorList>
            <person name="Guo S."/>
            <person name="Zheng Y."/>
            <person name="Joung J.G."/>
            <person name="Liu S."/>
            <person name="Zhang Z."/>
            <person name="Crasta O.R."/>
            <person name="Sobral B.W."/>
            <person name="Xu Y."/>
            <person name="Huang S."/>
            <person name="Fei Z."/>
        </authorList>
    </citation>
    <scope>NUCLEOTIDE SEQUENCE [LARGE SCALE GENOMIC DNA]</scope>
    <source>
        <strain evidence="2">cv. 9930</strain>
    </source>
</reference>
<dbReference type="Gramene" id="KGN58180">
    <property type="protein sequence ID" value="KGN58180"/>
    <property type="gene ID" value="Csa_3G585910"/>
</dbReference>
<sequence length="65" mass="7466">MSQYIHLAEELMADINLLCVVFQLINRQWNMRVFPLSSSSQWESQATWDDILAARPTVLLSETPG</sequence>
<gene>
    <name evidence="1" type="ORF">Csa_3G585910</name>
</gene>
<proteinExistence type="predicted"/>
<protein>
    <submittedName>
        <fullName evidence="1">Uncharacterized protein</fullName>
    </submittedName>
</protein>